<proteinExistence type="predicted"/>
<dbReference type="InterPro" id="IPR042208">
    <property type="entry name" value="D-ser_dehydrat-like_sf"/>
</dbReference>
<protein>
    <submittedName>
        <fullName evidence="2">Amino acid deaminase</fullName>
    </submittedName>
</protein>
<evidence type="ECO:0000313" key="2">
    <source>
        <dbReference type="EMBL" id="MCW5319708.1"/>
    </source>
</evidence>
<dbReference type="Gene3D" id="2.40.37.20">
    <property type="entry name" value="D-serine dehydratase-like domain"/>
    <property type="match status" value="1"/>
</dbReference>
<accession>A0ABT3KN13</accession>
<dbReference type="Gene3D" id="3.20.20.10">
    <property type="entry name" value="Alanine racemase"/>
    <property type="match status" value="1"/>
</dbReference>
<keyword evidence="3" id="KW-1185">Reference proteome</keyword>
<evidence type="ECO:0000259" key="1">
    <source>
        <dbReference type="SMART" id="SM01119"/>
    </source>
</evidence>
<dbReference type="SUPFAM" id="SSF51419">
    <property type="entry name" value="PLP-binding barrel"/>
    <property type="match status" value="1"/>
</dbReference>
<dbReference type="Pfam" id="PF14031">
    <property type="entry name" value="D-ser_dehydrat"/>
    <property type="match status" value="1"/>
</dbReference>
<dbReference type="Proteomes" id="UP001208935">
    <property type="component" value="Unassembled WGS sequence"/>
</dbReference>
<dbReference type="PANTHER" id="PTHR28004:SF8">
    <property type="entry name" value="D-SERINE DEAMINASE"/>
    <property type="match status" value="1"/>
</dbReference>
<dbReference type="EMBL" id="QZCW01000001">
    <property type="protein sequence ID" value="MCW5319708.1"/>
    <property type="molecule type" value="Genomic_DNA"/>
</dbReference>
<feature type="domain" description="D-serine dehydratase-like" evidence="1">
    <location>
        <begin position="318"/>
        <end position="424"/>
    </location>
</feature>
<dbReference type="SMART" id="SM01119">
    <property type="entry name" value="D-ser_dehydrat"/>
    <property type="match status" value="1"/>
</dbReference>
<name>A0ABT3KN13_9BURK</name>
<evidence type="ECO:0000313" key="3">
    <source>
        <dbReference type="Proteomes" id="UP001208935"/>
    </source>
</evidence>
<dbReference type="PANTHER" id="PTHR28004">
    <property type="entry name" value="ZGC:162816-RELATED"/>
    <property type="match status" value="1"/>
</dbReference>
<comment type="caution">
    <text evidence="2">The sequence shown here is derived from an EMBL/GenBank/DDBJ whole genome shotgun (WGS) entry which is preliminary data.</text>
</comment>
<reference evidence="3" key="1">
    <citation type="submission" date="2023-07" db="EMBL/GenBank/DDBJ databases">
        <title>Verminephrobacter genomes.</title>
        <authorList>
            <person name="Lund M.B."/>
        </authorList>
    </citation>
    <scope>NUCLEOTIDE SEQUENCE [LARGE SCALE GENOMIC DNA]</scope>
    <source>
        <strain evidence="3">AtM5-05</strain>
    </source>
</reference>
<dbReference type="InterPro" id="IPR051466">
    <property type="entry name" value="D-amino_acid_metab_enzyme"/>
</dbReference>
<dbReference type="InterPro" id="IPR026956">
    <property type="entry name" value="D-ser_dehydrat-like_dom"/>
</dbReference>
<gene>
    <name evidence="2" type="ORF">D5039_00475</name>
</gene>
<dbReference type="InterPro" id="IPR029066">
    <property type="entry name" value="PLP-binding_barrel"/>
</dbReference>
<dbReference type="RefSeq" id="WP_265280694.1">
    <property type="nucleotide sequence ID" value="NZ_QZCW01000001.1"/>
</dbReference>
<sequence length="437" mass="46688">MTMTAMNDFNDPLLGSHSKGYPRTQPPRRCSAIGAAGWNVLAGDLPLPLALLKREALEHNLAWMQARVRAWGIDLAPHGKTSMSPQLFRRQLDAGAWGLTFATVTQLAVGVAAGARRTLIANQVLSDEDLAGIQTLLRAHAGLRIAFLVDSLAQLALIEDWAQRHAGSLPFETLLEIGVEGARTGCRTHAQALALATRLRASAAVRLVGIEAYEGLGATGASAPDAAYARALMDRVHAVACECAARGLFETDEVLLSAGGSAIFDLVAERLKPALGVPVRGLLRSGCYVTHDHGVYRRMLGAVEERLGCGCDTSLRPALEVWATVQSCPEPGLAILAVGKRDISFDLALPVPILHAARGARAAQAAPAGWRISALNDQHAYLRWDVAPNAPQTPQAPAVGDRVGLGISHPCTTFDKWHWMPVVESDYRVSDAVSMHF</sequence>
<organism evidence="2 3">
    <name type="scientific">Verminephrobacter aporrectodeae subsp. tuberculatae</name>
    <dbReference type="NCBI Taxonomy" id="1110392"/>
    <lineage>
        <taxon>Bacteria</taxon>
        <taxon>Pseudomonadati</taxon>
        <taxon>Pseudomonadota</taxon>
        <taxon>Betaproteobacteria</taxon>
        <taxon>Burkholderiales</taxon>
        <taxon>Comamonadaceae</taxon>
        <taxon>Verminephrobacter</taxon>
    </lineage>
</organism>